<organism evidence="1 2">
    <name type="scientific">Porphyromonas levii</name>
    <dbReference type="NCBI Taxonomy" id="28114"/>
    <lineage>
        <taxon>Bacteria</taxon>
        <taxon>Pseudomonadati</taxon>
        <taxon>Bacteroidota</taxon>
        <taxon>Bacteroidia</taxon>
        <taxon>Bacteroidales</taxon>
        <taxon>Porphyromonadaceae</taxon>
        <taxon>Porphyromonas</taxon>
    </lineage>
</organism>
<dbReference type="Gene3D" id="2.60.120.260">
    <property type="entry name" value="Galactose-binding domain-like"/>
    <property type="match status" value="1"/>
</dbReference>
<dbReference type="EMBL" id="SPNC01000030">
    <property type="protein sequence ID" value="TFH96042.1"/>
    <property type="molecule type" value="Genomic_DNA"/>
</dbReference>
<proteinExistence type="predicted"/>
<comment type="caution">
    <text evidence="1">The sequence shown here is derived from an EMBL/GenBank/DDBJ whole genome shotgun (WGS) entry which is preliminary data.</text>
</comment>
<dbReference type="RefSeq" id="WP_134849052.1">
    <property type="nucleotide sequence ID" value="NZ_CP197400.1"/>
</dbReference>
<dbReference type="Proteomes" id="UP000297225">
    <property type="component" value="Unassembled WGS sequence"/>
</dbReference>
<dbReference type="SUPFAM" id="SSF51445">
    <property type="entry name" value="(Trans)glycosidases"/>
    <property type="match status" value="1"/>
</dbReference>
<dbReference type="PANTHER" id="PTHR31776">
    <property type="entry name" value="ALPHA-L-ARABINOFURANOSIDASE 1"/>
    <property type="match status" value="1"/>
</dbReference>
<accession>A0A4Y8WQA3</accession>
<evidence type="ECO:0000313" key="2">
    <source>
        <dbReference type="Proteomes" id="UP000297225"/>
    </source>
</evidence>
<keyword evidence="2" id="KW-1185">Reference proteome</keyword>
<dbReference type="STRING" id="1122973.GCA_000379925_01454"/>
<reference evidence="1 2" key="1">
    <citation type="submission" date="2019-03" db="EMBL/GenBank/DDBJ databases">
        <title>Porphyromonas levii Isolated from the Uterus of Dairy Cows.</title>
        <authorList>
            <person name="Francis A.M."/>
        </authorList>
    </citation>
    <scope>NUCLEOTIDE SEQUENCE [LARGE SCALE GENOMIC DNA]</scope>
    <source>
        <strain evidence="1 2">AF5678</strain>
    </source>
</reference>
<sequence>MKQFLVVINLLILLGLLSSCESKQPYVGVIVVDTDLPTMYKGQLPIGVTLDPGSGGRDLLSRNLLINGGFELATRPANVGYDAAERVAVTPNGSRLFYPLPDQHYGWEVLGGAISVASGIDNHYLSITASSNDSIVAWAQTIQGGAMEQGERFDFSCRGRAVGSATLYASLVDDSLRVVSNRIALTPVEDWTIYKGVLTTTQYAPSTRLLLEVEVAEGEAYLVQRDSMSYWSSSRRAVVELDDFALQRSGGTIKAGVSADLYALLKDLEPAFLRYPSGATANGLMPGTYPLHLDSLKQKSLWTLRENELTGDFGYAELLRLAKEIGSAPVLVANFGFTDPSTIQRVEDIKELPSRIAYIDRLIRRGRSSKVTIQPGYNLTGLEYDRRFAKLLEELEPKYPDLQIISAGNRMEYQKYSDYPYDLILPEVSYDNLEEVDSLIVHNDQLLFPHLVSEVNFDKHYDTGYFLPPLALRAAFLILAERRTPYLLTLGITPLLSSNIEQDYPIIEVVGGAYRPTQLYDYLIDFKTFRGAHLHRGDMPEPLSSDIILSITSDEKTGNYYLKAVNMTRHPLNYQIKLKGQNRDFARVEIISYTSAQPSTSSDLEGFTHYVRKVAEESLSLQSSMSYLFAPFEVVLFKFEP</sequence>
<dbReference type="OrthoDB" id="9758333at2"/>
<dbReference type="InterPro" id="IPR017853">
    <property type="entry name" value="GH"/>
</dbReference>
<evidence type="ECO:0008006" key="3">
    <source>
        <dbReference type="Google" id="ProtNLM"/>
    </source>
</evidence>
<dbReference type="InterPro" id="IPR051563">
    <property type="entry name" value="Glycosyl_Hydrolase_51"/>
</dbReference>
<dbReference type="Gene3D" id="3.20.20.80">
    <property type="entry name" value="Glycosidases"/>
    <property type="match status" value="1"/>
</dbReference>
<evidence type="ECO:0000313" key="1">
    <source>
        <dbReference type="EMBL" id="TFH96042.1"/>
    </source>
</evidence>
<dbReference type="AlphaFoldDB" id="A0A4Y8WQA3"/>
<dbReference type="GO" id="GO:0046556">
    <property type="term" value="F:alpha-L-arabinofuranosidase activity"/>
    <property type="evidence" value="ECO:0007669"/>
    <property type="project" value="TreeGrafter"/>
</dbReference>
<protein>
    <recommendedName>
        <fullName evidence="3">Alpha-L-arabinofuranosidase C-terminal domain-containing protein</fullName>
    </recommendedName>
</protein>
<dbReference type="PROSITE" id="PS51257">
    <property type="entry name" value="PROKAR_LIPOPROTEIN"/>
    <property type="match status" value="1"/>
</dbReference>
<gene>
    <name evidence="1" type="ORF">E4P47_03130</name>
</gene>
<dbReference type="PANTHER" id="PTHR31776:SF0">
    <property type="entry name" value="ALPHA-L-ARABINOFURANOSIDASE 1"/>
    <property type="match status" value="1"/>
</dbReference>
<name>A0A4Y8WQA3_9PORP</name>